<dbReference type="AlphaFoldDB" id="A0A0F9B0I6"/>
<protein>
    <recommendedName>
        <fullName evidence="2">N4-gp56 family major capsid protein</fullName>
    </recommendedName>
</protein>
<proteinExistence type="predicted"/>
<evidence type="ECO:0000313" key="1">
    <source>
        <dbReference type="EMBL" id="KKL15165.1"/>
    </source>
</evidence>
<gene>
    <name evidence="1" type="ORF">LCGC14_2508320</name>
</gene>
<dbReference type="EMBL" id="LAZR01040168">
    <property type="protein sequence ID" value="KKL15165.1"/>
    <property type="molecule type" value="Genomic_DNA"/>
</dbReference>
<organism evidence="1">
    <name type="scientific">marine sediment metagenome</name>
    <dbReference type="NCBI Taxonomy" id="412755"/>
    <lineage>
        <taxon>unclassified sequences</taxon>
        <taxon>metagenomes</taxon>
        <taxon>ecological metagenomes</taxon>
    </lineage>
</organism>
<reference evidence="1" key="1">
    <citation type="journal article" date="2015" name="Nature">
        <title>Complex archaea that bridge the gap between prokaryotes and eukaryotes.</title>
        <authorList>
            <person name="Spang A."/>
            <person name="Saw J.H."/>
            <person name="Jorgensen S.L."/>
            <person name="Zaremba-Niedzwiedzka K."/>
            <person name="Martijn J."/>
            <person name="Lind A.E."/>
            <person name="van Eijk R."/>
            <person name="Schleper C."/>
            <person name="Guy L."/>
            <person name="Ettema T.J."/>
        </authorList>
    </citation>
    <scope>NUCLEOTIDE SEQUENCE</scope>
</reference>
<accession>A0A0F9B0I6</accession>
<sequence length="384" mass="41142">MAITTTTEIAGPVNRVFQTTLLRNAKPRAPYFIGTMPGELQEHRGTFTALWRRIENLTPTTTALTEDSGTEAYPFRTGESVSVTDVTATVSKYGQVVFLTEEVDLVNFTGQTDKLIEVLGISAGRSLNRLQRNTAEDDLDPVFADAGASNSDVASPMSVGLIRSVVNTLERNTALVFTPETHGDVRQLTTPIQPAYWGICHSDVAVDIADLGSGNRGFKPVETYAGHTATVPGEFGTLTVAGTGVRFISTPEASIDADAGAAVGAGIRSTGAVNADIYTTVIYGRDALGSLGFGIEHIKEVYMAGDSLPAVRLINHGRGSAGSMAPLDENTPLAWKAWHASVELNNRLVDLHDHERREIERLLSDLAVLINARADTIEKALHTL</sequence>
<dbReference type="NCBIfam" id="TIGR04387">
    <property type="entry name" value="capsid_maj_N4"/>
    <property type="match status" value="1"/>
</dbReference>
<comment type="caution">
    <text evidence="1">The sequence shown here is derived from an EMBL/GenBank/DDBJ whole genome shotgun (WGS) entry which is preliminary data.</text>
</comment>
<evidence type="ECO:0008006" key="2">
    <source>
        <dbReference type="Google" id="ProtNLM"/>
    </source>
</evidence>
<name>A0A0F9B0I6_9ZZZZ</name>
<feature type="non-terminal residue" evidence="1">
    <location>
        <position position="384"/>
    </location>
</feature>